<feature type="region of interest" description="Disordered" evidence="1">
    <location>
        <begin position="196"/>
        <end position="220"/>
    </location>
</feature>
<dbReference type="Gene3D" id="3.30.420.10">
    <property type="entry name" value="Ribonuclease H-like superfamily/Ribonuclease H"/>
    <property type="match status" value="1"/>
</dbReference>
<dbReference type="OrthoDB" id="5989988at2759"/>
<evidence type="ECO:0000256" key="1">
    <source>
        <dbReference type="SAM" id="MobiDB-lite"/>
    </source>
</evidence>
<dbReference type="InterPro" id="IPR036397">
    <property type="entry name" value="RNaseH_sf"/>
</dbReference>
<organism evidence="2">
    <name type="scientific">Amphimedon queenslandica</name>
    <name type="common">Sponge</name>
    <dbReference type="NCBI Taxonomy" id="400682"/>
    <lineage>
        <taxon>Eukaryota</taxon>
        <taxon>Metazoa</taxon>
        <taxon>Porifera</taxon>
        <taxon>Demospongiae</taxon>
        <taxon>Heteroscleromorpha</taxon>
        <taxon>Haplosclerida</taxon>
        <taxon>Niphatidae</taxon>
        <taxon>Amphimedon</taxon>
    </lineage>
</organism>
<sequence>MAQVVKFIRILQKGPQDEMVLSRDMKLAHTALMRIAQLSNIMNKRFNSWQETKHHRSSHCYVRVEHGGVNSTLTVRYQGRSYPFPTLPPLPPLRVEEKPPFWFTGIDFAEPMFTRDSVFREKKELETVTFLSCFKRFTARTGFPSKTLSDNSKTFKAANKWLSTILEHPKLKKFMIGNGIRWQFNVEKAPWRLPTLPEKPEKEEDSYVPGLRDGATQLTK</sequence>
<dbReference type="AlphaFoldDB" id="A0A1X7V1E5"/>
<name>A0A1X7V1E5_AMPQE</name>
<evidence type="ECO:0000313" key="2">
    <source>
        <dbReference type="EnsemblMetazoa" id="Aqu2.1.34065_001"/>
    </source>
</evidence>
<dbReference type="InParanoid" id="A0A1X7V1E5"/>
<dbReference type="EnsemblMetazoa" id="Aqu2.1.34065_001">
    <property type="protein sequence ID" value="Aqu2.1.34065_001"/>
    <property type="gene ID" value="Aqu2.1.34065"/>
</dbReference>
<proteinExistence type="predicted"/>
<protein>
    <recommendedName>
        <fullName evidence="3">Integrase catalytic domain-containing protein</fullName>
    </recommendedName>
</protein>
<evidence type="ECO:0008006" key="3">
    <source>
        <dbReference type="Google" id="ProtNLM"/>
    </source>
</evidence>
<accession>A0A1X7V1E5</accession>
<dbReference type="GO" id="GO:0003676">
    <property type="term" value="F:nucleic acid binding"/>
    <property type="evidence" value="ECO:0007669"/>
    <property type="project" value="InterPro"/>
</dbReference>
<reference evidence="2" key="1">
    <citation type="submission" date="2017-05" db="UniProtKB">
        <authorList>
            <consortium name="EnsemblMetazoa"/>
        </authorList>
    </citation>
    <scope>IDENTIFICATION</scope>
</reference>